<evidence type="ECO:0000313" key="4">
    <source>
        <dbReference type="Proteomes" id="UP000606786"/>
    </source>
</evidence>
<dbReference type="GO" id="GO:0005886">
    <property type="term" value="C:plasma membrane"/>
    <property type="evidence" value="ECO:0007669"/>
    <property type="project" value="TreeGrafter"/>
</dbReference>
<reference evidence="3" key="1">
    <citation type="submission" date="2020-11" db="EMBL/GenBank/DDBJ databases">
        <authorList>
            <person name="Whitehead M."/>
        </authorList>
    </citation>
    <scope>NUCLEOTIDE SEQUENCE</scope>
    <source>
        <strain evidence="3">EGII</strain>
    </source>
</reference>
<evidence type="ECO:0000259" key="2">
    <source>
        <dbReference type="PROSITE" id="PS50132"/>
    </source>
</evidence>
<feature type="domain" description="RGS" evidence="2">
    <location>
        <begin position="103"/>
        <end position="141"/>
    </location>
</feature>
<dbReference type="Gene3D" id="1.10.167.10">
    <property type="entry name" value="Regulator of G-protein Signalling 4, domain 2"/>
    <property type="match status" value="2"/>
</dbReference>
<dbReference type="OrthoDB" id="5584247at2759"/>
<keyword evidence="1" id="KW-0812">Transmembrane</keyword>
<gene>
    <name evidence="3" type="ORF">CCAP1982_LOCUS6972</name>
</gene>
<keyword evidence="1" id="KW-1133">Transmembrane helix</keyword>
<dbReference type="InterPro" id="IPR052246">
    <property type="entry name" value="Cell_Polariz_PKAAnc"/>
</dbReference>
<feature type="transmembrane region" description="Helical" evidence="1">
    <location>
        <begin position="749"/>
        <end position="770"/>
    </location>
</feature>
<dbReference type="SMART" id="SM00315">
    <property type="entry name" value="RGS"/>
    <property type="match status" value="2"/>
</dbReference>
<name>A0A811UGN5_CERCA</name>
<keyword evidence="4" id="KW-1185">Reference proteome</keyword>
<feature type="domain" description="RGS" evidence="2">
    <location>
        <begin position="377"/>
        <end position="518"/>
    </location>
</feature>
<dbReference type="GO" id="GO:0008104">
    <property type="term" value="P:intracellular protein localization"/>
    <property type="evidence" value="ECO:0007669"/>
    <property type="project" value="TreeGrafter"/>
</dbReference>
<dbReference type="GO" id="GO:0005739">
    <property type="term" value="C:mitochondrion"/>
    <property type="evidence" value="ECO:0007669"/>
    <property type="project" value="TreeGrafter"/>
</dbReference>
<dbReference type="InterPro" id="IPR044926">
    <property type="entry name" value="RGS_subdomain_2"/>
</dbReference>
<sequence length="811" mass="91999">MLNYFKKRKDLRSQGIRRDEPFRNSDNVVSEGNVIHNRSVHGASDVHRHSLKSSSSFCDEILSQVDMEDDGVDGAGSCGGSVCGLSLVSDDDIFRYKSRLAMPISSIVSDPNCLIYFVQYLDTRGALPLLKFYLDIENFKSAAIVQSKIELQNDLETLESGDDIQRCNEFKNQTNTRITFAQEDEKNANSEDNKDKVPELKSFYDLSMRQPLTDDEKSQIYAETNKQISQCNENTRTIDINNTSIVYSNKNTRDWSNEDMDQSGTKKCVGPASVNDAIAIYQKYLIANAKQFVALPVTVLSEISLVLCQRLDDEQQAFAPHQTGVINMPTISATCFDGAQNYVMNALERLYLNDFYQSPFYSKYSLELIQHGQPELSIYDILYSEVTLFFFMEFLEQRGERECLDFWTSAINFRKTYETTNIHSEKTMDSTIEHPTNEKSVRSDAQADAMIIYEKFFSLQRDKRFWLSDRLRSQVEEHICAADRISQCFDLSLQLLAKYLEQKYFQDFLKSQLFQNYLNELKTKWRELEVVGSSKEPNAVSSAAVGAGGIFGKTLHRKTLSDCSVGASKREISNRHTHNTLLAMDSIKLPQARIKSLQQTGSSDLNIDARHLTNPNLLWRRSHSTDGVGLKFGHINELGRYERDFEAVDAVGGESGGGAGKPNWSLSFNGNKIKNAMRKLVHLPEDKVQEEIAWQVAEMIIKDVTSVTLGNHEMNSTLTPKSRCKDTSAPAASWQISDSRHSKGSRDKIRFQSIFSVVLFLTFSAVMSSLGSHHFWYWEFSSKTSRFTRAIRLLVLTNARAAAATGWRILL</sequence>
<dbReference type="SUPFAM" id="SSF48097">
    <property type="entry name" value="Regulator of G-protein signaling, RGS"/>
    <property type="match status" value="2"/>
</dbReference>
<evidence type="ECO:0000256" key="1">
    <source>
        <dbReference type="SAM" id="Phobius"/>
    </source>
</evidence>
<dbReference type="Pfam" id="PF00615">
    <property type="entry name" value="RGS"/>
    <property type="match status" value="2"/>
</dbReference>
<proteinExistence type="predicted"/>
<dbReference type="InterPro" id="IPR036305">
    <property type="entry name" value="RGS_sf"/>
</dbReference>
<dbReference type="Proteomes" id="UP000606786">
    <property type="component" value="Unassembled WGS sequence"/>
</dbReference>
<comment type="caution">
    <text evidence="3">The sequence shown here is derived from an EMBL/GenBank/DDBJ whole genome shotgun (WGS) entry which is preliminary data.</text>
</comment>
<dbReference type="PANTHER" id="PTHR13155">
    <property type="entry name" value="A-KINASE ANCHOR PROTEINS"/>
    <property type="match status" value="1"/>
</dbReference>
<dbReference type="PROSITE" id="PS50132">
    <property type="entry name" value="RGS"/>
    <property type="match status" value="2"/>
</dbReference>
<protein>
    <submittedName>
        <fullName evidence="3">(Mediterranean fruit fly) hypothetical protein</fullName>
    </submittedName>
</protein>
<keyword evidence="1" id="KW-0472">Membrane</keyword>
<evidence type="ECO:0000313" key="3">
    <source>
        <dbReference type="EMBL" id="CAD6998372.1"/>
    </source>
</evidence>
<dbReference type="EMBL" id="CAJHJT010000012">
    <property type="protein sequence ID" value="CAD6998372.1"/>
    <property type="molecule type" value="Genomic_DNA"/>
</dbReference>
<organism evidence="3 4">
    <name type="scientific">Ceratitis capitata</name>
    <name type="common">Mediterranean fruit fly</name>
    <name type="synonym">Tephritis capitata</name>
    <dbReference type="NCBI Taxonomy" id="7213"/>
    <lineage>
        <taxon>Eukaryota</taxon>
        <taxon>Metazoa</taxon>
        <taxon>Ecdysozoa</taxon>
        <taxon>Arthropoda</taxon>
        <taxon>Hexapoda</taxon>
        <taxon>Insecta</taxon>
        <taxon>Pterygota</taxon>
        <taxon>Neoptera</taxon>
        <taxon>Endopterygota</taxon>
        <taxon>Diptera</taxon>
        <taxon>Brachycera</taxon>
        <taxon>Muscomorpha</taxon>
        <taxon>Tephritoidea</taxon>
        <taxon>Tephritidae</taxon>
        <taxon>Ceratitis</taxon>
        <taxon>Ceratitis</taxon>
    </lineage>
</organism>
<dbReference type="PANTHER" id="PTHR13155:SF1">
    <property type="entry name" value="A-KINASE ANCHOR PROTEIN 10, MITOCHONDRIAL"/>
    <property type="match status" value="1"/>
</dbReference>
<accession>A0A811UGN5</accession>
<dbReference type="AlphaFoldDB" id="A0A811UGN5"/>
<dbReference type="InterPro" id="IPR016137">
    <property type="entry name" value="RGS"/>
</dbReference>